<evidence type="ECO:0000256" key="2">
    <source>
        <dbReference type="ARBA" id="ARBA00022801"/>
    </source>
</evidence>
<accession>A0ABY4NTX1</accession>
<dbReference type="PANTHER" id="PTHR34135:SF2">
    <property type="entry name" value="LYSOZYME"/>
    <property type="match status" value="1"/>
</dbReference>
<proteinExistence type="inferred from homology"/>
<evidence type="ECO:0000313" key="6">
    <source>
        <dbReference type="Proteomes" id="UP000830158"/>
    </source>
</evidence>
<dbReference type="Pfam" id="PF08310">
    <property type="entry name" value="LGFP"/>
    <property type="match status" value="5"/>
</dbReference>
<dbReference type="InterPro" id="IPR013207">
    <property type="entry name" value="LGFP"/>
</dbReference>
<protein>
    <recommendedName>
        <fullName evidence="4">Lysozyme</fullName>
        <ecNumber evidence="4">3.2.1.17</ecNumber>
    </recommendedName>
</protein>
<keyword evidence="3 4" id="KW-0326">Glycosidase</keyword>
<gene>
    <name evidence="5" type="ORF">L1857_11745</name>
</gene>
<organism evidence="5 6">
    <name type="scientific">Amycolatopsis thermalba</name>
    <dbReference type="NCBI Taxonomy" id="944492"/>
    <lineage>
        <taxon>Bacteria</taxon>
        <taxon>Bacillati</taxon>
        <taxon>Actinomycetota</taxon>
        <taxon>Actinomycetes</taxon>
        <taxon>Pseudonocardiales</taxon>
        <taxon>Pseudonocardiaceae</taxon>
        <taxon>Amycolatopsis</taxon>
    </lineage>
</organism>
<dbReference type="Gene3D" id="3.20.20.80">
    <property type="entry name" value="Glycosidases"/>
    <property type="match status" value="1"/>
</dbReference>
<dbReference type="PANTHER" id="PTHR34135">
    <property type="entry name" value="LYSOZYME"/>
    <property type="match status" value="1"/>
</dbReference>
<dbReference type="PROSITE" id="PS51904">
    <property type="entry name" value="GLYCOSYL_HYDROL_F25_2"/>
    <property type="match status" value="1"/>
</dbReference>
<comment type="catalytic activity">
    <reaction evidence="4">
        <text>Hydrolysis of (1-&gt;4)-beta-linkages between N-acetylmuramic acid and N-acetyl-D-glucosamine residues in a peptidoglycan and between N-acetyl-D-glucosamine residues in chitodextrins.</text>
        <dbReference type="EC" id="3.2.1.17"/>
    </reaction>
</comment>
<dbReference type="InterPro" id="IPR018077">
    <property type="entry name" value="Glyco_hydro_fam25_subgr"/>
</dbReference>
<evidence type="ECO:0000256" key="3">
    <source>
        <dbReference type="ARBA" id="ARBA00023295"/>
    </source>
</evidence>
<dbReference type="EC" id="3.2.1.17" evidence="4"/>
<sequence>MAATSAQVSATTPGLDVSHHQGAVDWSAVAGAGAKFAFMKATEGTTYTDPQFTANYSGSANAGLRRGAYHFALPDRSGGVAQALFFLDHGGGWVADGHTLPPVLDIEYNPYGTADWAGWCYGLTTTQMSAWIADFATTVHDRTNRWPIIYTTTGWWSHCTGNDSGFGNDPLWIAPSNSDAGGAPTIPASWSEYTFFQYATSGTFPGDQDWFNGTPEQLAAFATGDEPDKLQAHYSALGGAASPLGNVSGGEYTVAGGWAQNYDHGTMYFRPSTGAWSVRGAILGHYQNLGGPGGLLGFPLTDETPVDGGSYNDFAGADSASIYWSTATGARSVHGQIRSTWLARGGTQVLGFPTTDESTTPDGVGRYNHFNGAGGASVYWTPSTGAHSVQGQIRSRWAALGWETGAMGYPATDETAAPDGVGRYNHFSKAASIYWSPTTGAWSVYGAIRDTWASLGWERSALGYPTSDEYAVTGGRRTNFQHGTIAWDSATGRTQVAYS</sequence>
<dbReference type="Pfam" id="PF01183">
    <property type="entry name" value="Glyco_hydro_25"/>
    <property type="match status" value="1"/>
</dbReference>
<dbReference type="RefSeq" id="WP_116113737.1">
    <property type="nucleotide sequence ID" value="NZ_CP091196.1"/>
</dbReference>
<evidence type="ECO:0000313" key="5">
    <source>
        <dbReference type="EMBL" id="UQS23448.1"/>
    </source>
</evidence>
<comment type="similarity">
    <text evidence="1 4">Belongs to the glycosyl hydrolase 25 family.</text>
</comment>
<dbReference type="Proteomes" id="UP000830158">
    <property type="component" value="Chromosome"/>
</dbReference>
<dbReference type="SMART" id="SM00641">
    <property type="entry name" value="Glyco_25"/>
    <property type="match status" value="1"/>
</dbReference>
<dbReference type="SUPFAM" id="SSF51445">
    <property type="entry name" value="(Trans)glycosidases"/>
    <property type="match status" value="1"/>
</dbReference>
<dbReference type="InterPro" id="IPR008270">
    <property type="entry name" value="Glyco_hydro_25_AS"/>
</dbReference>
<dbReference type="PROSITE" id="PS00953">
    <property type="entry name" value="GLYCOSYL_HYDROL_F25_1"/>
    <property type="match status" value="1"/>
</dbReference>
<evidence type="ECO:0000256" key="4">
    <source>
        <dbReference type="RuleBase" id="RU361176"/>
    </source>
</evidence>
<evidence type="ECO:0000256" key="1">
    <source>
        <dbReference type="ARBA" id="ARBA00010646"/>
    </source>
</evidence>
<dbReference type="InterPro" id="IPR002053">
    <property type="entry name" value="Glyco_hydro_25"/>
</dbReference>
<dbReference type="InterPro" id="IPR017853">
    <property type="entry name" value="GH"/>
</dbReference>
<dbReference type="EMBL" id="CP091196">
    <property type="protein sequence ID" value="UQS23448.1"/>
    <property type="molecule type" value="Genomic_DNA"/>
</dbReference>
<keyword evidence="2 4" id="KW-0378">Hydrolase</keyword>
<name>A0ABY4NTX1_9PSEU</name>
<keyword evidence="6" id="KW-1185">Reference proteome</keyword>
<reference evidence="5" key="1">
    <citation type="submission" date="2022-01" db="EMBL/GenBank/DDBJ databases">
        <title>PSI-footprinting approach for the identification of protein synthesis inhibitor producers.</title>
        <authorList>
            <person name="Handel F."/>
            <person name="Kulik A."/>
            <person name="Wex K.W."/>
            <person name="Berscheid A."/>
            <person name="Saur J.S."/>
            <person name="Winkler A."/>
            <person name="Wibberg D."/>
            <person name="Kalinowski J."/>
            <person name="Broetz-Oesterhelt H."/>
            <person name="Mast Y."/>
        </authorList>
    </citation>
    <scope>NUCLEOTIDE SEQUENCE</scope>
    <source>
        <strain evidence="5">KNN 49.3e</strain>
    </source>
</reference>